<proteinExistence type="predicted"/>
<reference evidence="1" key="1">
    <citation type="journal article" date="2020" name="Stud. Mycol.">
        <title>101 Dothideomycetes genomes: a test case for predicting lifestyles and emergence of pathogens.</title>
        <authorList>
            <person name="Haridas S."/>
            <person name="Albert R."/>
            <person name="Binder M."/>
            <person name="Bloem J."/>
            <person name="Labutti K."/>
            <person name="Salamov A."/>
            <person name="Andreopoulos B."/>
            <person name="Baker S."/>
            <person name="Barry K."/>
            <person name="Bills G."/>
            <person name="Bluhm B."/>
            <person name="Cannon C."/>
            <person name="Castanera R."/>
            <person name="Culley D."/>
            <person name="Daum C."/>
            <person name="Ezra D."/>
            <person name="Gonzalez J."/>
            <person name="Henrissat B."/>
            <person name="Kuo A."/>
            <person name="Liang C."/>
            <person name="Lipzen A."/>
            <person name="Lutzoni F."/>
            <person name="Magnuson J."/>
            <person name="Mondo S."/>
            <person name="Nolan M."/>
            <person name="Ohm R."/>
            <person name="Pangilinan J."/>
            <person name="Park H.-J."/>
            <person name="Ramirez L."/>
            <person name="Alfaro M."/>
            <person name="Sun H."/>
            <person name="Tritt A."/>
            <person name="Yoshinaga Y."/>
            <person name="Zwiers L.-H."/>
            <person name="Turgeon B."/>
            <person name="Goodwin S."/>
            <person name="Spatafora J."/>
            <person name="Crous P."/>
            <person name="Grigoriev I."/>
        </authorList>
    </citation>
    <scope>NUCLEOTIDE SEQUENCE</scope>
    <source>
        <strain evidence="1">CBS 279.74</strain>
    </source>
</reference>
<gene>
    <name evidence="1" type="ORF">K504DRAFT_498140</name>
</gene>
<name>A0A6G1KLA3_9PLEO</name>
<dbReference type="OrthoDB" id="1844152at2759"/>
<keyword evidence="2" id="KW-1185">Reference proteome</keyword>
<dbReference type="AlphaFoldDB" id="A0A6G1KLA3"/>
<organism evidence="1 2">
    <name type="scientific">Pleomassaria siparia CBS 279.74</name>
    <dbReference type="NCBI Taxonomy" id="1314801"/>
    <lineage>
        <taxon>Eukaryota</taxon>
        <taxon>Fungi</taxon>
        <taxon>Dikarya</taxon>
        <taxon>Ascomycota</taxon>
        <taxon>Pezizomycotina</taxon>
        <taxon>Dothideomycetes</taxon>
        <taxon>Pleosporomycetidae</taxon>
        <taxon>Pleosporales</taxon>
        <taxon>Pleomassariaceae</taxon>
        <taxon>Pleomassaria</taxon>
    </lineage>
</organism>
<evidence type="ECO:0000313" key="1">
    <source>
        <dbReference type="EMBL" id="KAF2713325.1"/>
    </source>
</evidence>
<dbReference type="EMBL" id="MU005765">
    <property type="protein sequence ID" value="KAF2713325.1"/>
    <property type="molecule type" value="Genomic_DNA"/>
</dbReference>
<accession>A0A6G1KLA3</accession>
<dbReference type="Proteomes" id="UP000799428">
    <property type="component" value="Unassembled WGS sequence"/>
</dbReference>
<evidence type="ECO:0000313" key="2">
    <source>
        <dbReference type="Proteomes" id="UP000799428"/>
    </source>
</evidence>
<protein>
    <submittedName>
        <fullName evidence="1">Uncharacterized protein</fullName>
    </submittedName>
</protein>
<sequence length="188" mass="21141">MGTVFSPKGSLTHLNTSEIIIGTAGILTLVYTFRLHLPSTPNLTKEKDSRRPLKEVLLNMAKPVIKISTKHCWTDTPRQVTLKGHYVSDPKNRLALQHKNFFFTVPMDHHPMTIVPGKCIDEIKALPKSITSLQKQVTTRFLGRYTGLSVTDTLVHSVKYDLTRNIPNILPELKGSIDYDSQGFATCR</sequence>